<dbReference type="GO" id="GO:0005549">
    <property type="term" value="F:odorant binding"/>
    <property type="evidence" value="ECO:0007669"/>
    <property type="project" value="InterPro"/>
</dbReference>
<evidence type="ECO:0000256" key="5">
    <source>
        <dbReference type="ARBA" id="ARBA00022725"/>
    </source>
</evidence>
<dbReference type="InterPro" id="IPR004117">
    <property type="entry name" value="7tm6_olfct_rcpt"/>
</dbReference>
<dbReference type="RefSeq" id="XP_026669565.1">
    <property type="nucleotide sequence ID" value="XM_026813764.1"/>
</dbReference>
<keyword evidence="5 10" id="KW-0552">Olfaction</keyword>
<sequence>MYLFTRDQMGHKPGNRNYEQDIVFITKHNKWVLKFIGIWPFVPKGIARFLTKIIIGICYIVLFFAIMPCILYMVFEEEDTVTNLKLMGVMSFTVSALLKYRLLTARKPVIKDCIEQVYIDWIQVEIPKDRQLMLKYGQVGRNLTIFCSVFMYSGEVLYYLILPYAIGTFIDEHNRTIKPVIYPTYSVLFDVQTSPTYELTYIMHFMCGCVTNTITAGTCGLAALFVTHACGQIDVILSHLNDLVHNEYIQKTSILDRRFMNIIEHHLRILRFSAAVDFILREICLVELVSSTCIICLLEYYCITDWEQSNTISLTTYTVLLVSLTFNIFILCYIGDLLMEKTSSVGQSCFMIEWYNLPRKTIQGLVLVIAMSDSPATISAGSIVDLSLSTFLNVLKTSVAYLNFLRATVT</sequence>
<evidence type="ECO:0000313" key="11">
    <source>
        <dbReference type="Proteomes" id="UP000694925"/>
    </source>
</evidence>
<protein>
    <recommendedName>
        <fullName evidence="10">Odorant receptor</fullName>
    </recommendedName>
</protein>
<keyword evidence="3 10" id="KW-0716">Sensory transduction</keyword>
<evidence type="ECO:0000313" key="12">
    <source>
        <dbReference type="RefSeq" id="XP_026669565.1"/>
    </source>
</evidence>
<evidence type="ECO:0000256" key="6">
    <source>
        <dbReference type="ARBA" id="ARBA00022989"/>
    </source>
</evidence>
<evidence type="ECO:0000256" key="7">
    <source>
        <dbReference type="ARBA" id="ARBA00023136"/>
    </source>
</evidence>
<evidence type="ECO:0000256" key="3">
    <source>
        <dbReference type="ARBA" id="ARBA00022606"/>
    </source>
</evidence>
<keyword evidence="11" id="KW-1185">Reference proteome</keyword>
<keyword evidence="4 10" id="KW-0812">Transmembrane</keyword>
<reference evidence="12" key="1">
    <citation type="submission" date="2025-08" db="UniProtKB">
        <authorList>
            <consortium name="RefSeq"/>
        </authorList>
    </citation>
    <scope>IDENTIFICATION</scope>
    <source>
        <tissue evidence="12">Whole body</tissue>
    </source>
</reference>
<feature type="transmembrane region" description="Helical" evidence="10">
    <location>
        <begin position="143"/>
        <end position="166"/>
    </location>
</feature>
<keyword evidence="9 10" id="KW-0807">Transducer</keyword>
<gene>
    <name evidence="12" type="primary">LOC113464377</name>
</gene>
<dbReference type="PANTHER" id="PTHR21137">
    <property type="entry name" value="ODORANT RECEPTOR"/>
    <property type="match status" value="1"/>
</dbReference>
<feature type="transmembrane region" description="Helical" evidence="10">
    <location>
        <begin position="312"/>
        <end position="334"/>
    </location>
</feature>
<organism evidence="11 12">
    <name type="scientific">Ceratina calcarata</name>
    <dbReference type="NCBI Taxonomy" id="156304"/>
    <lineage>
        <taxon>Eukaryota</taxon>
        <taxon>Metazoa</taxon>
        <taxon>Ecdysozoa</taxon>
        <taxon>Arthropoda</taxon>
        <taxon>Hexapoda</taxon>
        <taxon>Insecta</taxon>
        <taxon>Pterygota</taxon>
        <taxon>Neoptera</taxon>
        <taxon>Endopterygota</taxon>
        <taxon>Hymenoptera</taxon>
        <taxon>Apocrita</taxon>
        <taxon>Aculeata</taxon>
        <taxon>Apoidea</taxon>
        <taxon>Anthophila</taxon>
        <taxon>Apidae</taxon>
        <taxon>Ceratina</taxon>
        <taxon>Zadontomerus</taxon>
    </lineage>
</organism>
<dbReference type="KEGG" id="ccal:113464377"/>
<evidence type="ECO:0000256" key="1">
    <source>
        <dbReference type="ARBA" id="ARBA00004651"/>
    </source>
</evidence>
<dbReference type="GO" id="GO:0005886">
    <property type="term" value="C:plasma membrane"/>
    <property type="evidence" value="ECO:0007669"/>
    <property type="project" value="UniProtKB-SubCell"/>
</dbReference>
<keyword evidence="2" id="KW-1003">Cell membrane</keyword>
<dbReference type="GO" id="GO:0007165">
    <property type="term" value="P:signal transduction"/>
    <property type="evidence" value="ECO:0007669"/>
    <property type="project" value="UniProtKB-KW"/>
</dbReference>
<evidence type="ECO:0000256" key="8">
    <source>
        <dbReference type="ARBA" id="ARBA00023170"/>
    </source>
</evidence>
<feature type="transmembrane region" description="Helical" evidence="10">
    <location>
        <begin position="53"/>
        <end position="75"/>
    </location>
</feature>
<name>A0AAJ7WBP0_9HYME</name>
<comment type="caution">
    <text evidence="10">Lacks conserved residue(s) required for the propagation of feature annotation.</text>
</comment>
<accession>A0AAJ7WBP0</accession>
<evidence type="ECO:0000256" key="10">
    <source>
        <dbReference type="RuleBase" id="RU351113"/>
    </source>
</evidence>
<dbReference type="Proteomes" id="UP000694925">
    <property type="component" value="Unplaced"/>
</dbReference>
<dbReference type="PANTHER" id="PTHR21137:SF35">
    <property type="entry name" value="ODORANT RECEPTOR 19A-RELATED"/>
    <property type="match status" value="1"/>
</dbReference>
<keyword evidence="7 10" id="KW-0472">Membrane</keyword>
<keyword evidence="6 10" id="KW-1133">Transmembrane helix</keyword>
<feature type="transmembrane region" description="Helical" evidence="10">
    <location>
        <begin position="201"/>
        <end position="226"/>
    </location>
</feature>
<dbReference type="GeneID" id="113464377"/>
<comment type="similarity">
    <text evidence="10">Belongs to the insect chemoreceptor superfamily. Heteromeric odorant receptor channel (TC 1.A.69) family.</text>
</comment>
<proteinExistence type="inferred from homology"/>
<evidence type="ECO:0000256" key="2">
    <source>
        <dbReference type="ARBA" id="ARBA00022475"/>
    </source>
</evidence>
<dbReference type="GO" id="GO:0004984">
    <property type="term" value="F:olfactory receptor activity"/>
    <property type="evidence" value="ECO:0007669"/>
    <property type="project" value="InterPro"/>
</dbReference>
<feature type="transmembrane region" description="Helical" evidence="10">
    <location>
        <begin position="278"/>
        <end position="300"/>
    </location>
</feature>
<comment type="subcellular location">
    <subcellularLocation>
        <location evidence="1 10">Cell membrane</location>
        <topology evidence="1 10">Multi-pass membrane protein</topology>
    </subcellularLocation>
</comment>
<evidence type="ECO:0000256" key="9">
    <source>
        <dbReference type="ARBA" id="ARBA00023224"/>
    </source>
</evidence>
<evidence type="ECO:0000256" key="4">
    <source>
        <dbReference type="ARBA" id="ARBA00022692"/>
    </source>
</evidence>
<dbReference type="Pfam" id="PF02949">
    <property type="entry name" value="7tm_6"/>
    <property type="match status" value="1"/>
</dbReference>
<feature type="transmembrane region" description="Helical" evidence="10">
    <location>
        <begin position="81"/>
        <end position="98"/>
    </location>
</feature>
<dbReference type="AlphaFoldDB" id="A0AAJ7WBP0"/>
<keyword evidence="8 10" id="KW-0675">Receptor</keyword>